<dbReference type="AlphaFoldDB" id="I3UXE9"/>
<accession>I3UXE9</accession>
<dbReference type="KEGG" id="ppi:YSA_06314"/>
<sequence>MQEALVMLEGTNPALLLAAALNAIIGVLHLAIIAVGPRWYRLFGAGERMAVAAEKGRCYPALITAAIACVLLAWSAYALSAAGAIGRLPLLLPVICLITLVYLLRGLLGPVLLAGTGRSKRFIVVSSLICLGFGVVHLVGLVQQWPVLG</sequence>
<feature type="transmembrane region" description="Helical" evidence="1">
    <location>
        <begin position="122"/>
        <end position="142"/>
    </location>
</feature>
<evidence type="ECO:0000313" key="2">
    <source>
        <dbReference type="EMBL" id="AFK70170.1"/>
    </source>
</evidence>
<feature type="transmembrane region" description="Helical" evidence="1">
    <location>
        <begin position="15"/>
        <end position="37"/>
    </location>
</feature>
<name>I3UXE9_PSEPU</name>
<feature type="transmembrane region" description="Helical" evidence="1">
    <location>
        <begin position="58"/>
        <end position="78"/>
    </location>
</feature>
<keyword evidence="1" id="KW-0812">Transmembrane</keyword>
<dbReference type="HOGENOM" id="CLU_145285_0_0_6"/>
<organism evidence="2 3">
    <name type="scientific">Pseudomonas putida ND6</name>
    <dbReference type="NCBI Taxonomy" id="231023"/>
    <lineage>
        <taxon>Bacteria</taxon>
        <taxon>Pseudomonadati</taxon>
        <taxon>Pseudomonadota</taxon>
        <taxon>Gammaproteobacteria</taxon>
        <taxon>Pseudomonadales</taxon>
        <taxon>Pseudomonadaceae</taxon>
        <taxon>Pseudomonas</taxon>
    </lineage>
</organism>
<gene>
    <name evidence="2" type="ORF">YSA_06314</name>
</gene>
<protein>
    <submittedName>
        <fullName evidence="2">Uncharacterized protein</fullName>
    </submittedName>
</protein>
<feature type="transmembrane region" description="Helical" evidence="1">
    <location>
        <begin position="90"/>
        <end position="115"/>
    </location>
</feature>
<keyword evidence="1" id="KW-1133">Transmembrane helix</keyword>
<proteinExistence type="predicted"/>
<dbReference type="PATRIC" id="fig|231023.4.peg.3031"/>
<evidence type="ECO:0000256" key="1">
    <source>
        <dbReference type="SAM" id="Phobius"/>
    </source>
</evidence>
<dbReference type="EMBL" id="CP003588">
    <property type="protein sequence ID" value="AFK70170.1"/>
    <property type="molecule type" value="Genomic_DNA"/>
</dbReference>
<dbReference type="Proteomes" id="UP000005268">
    <property type="component" value="Chromosome"/>
</dbReference>
<evidence type="ECO:0000313" key="3">
    <source>
        <dbReference type="Proteomes" id="UP000005268"/>
    </source>
</evidence>
<reference evidence="2 3" key="1">
    <citation type="journal article" date="2012" name="J. Bacteriol.">
        <title>Complete Genome Sequence of the Naphthalene-Degrading Pseudomonas putida Strain ND6.</title>
        <authorList>
            <person name="Li S."/>
            <person name="Zhao H."/>
            <person name="Li Y."/>
            <person name="Niu S."/>
            <person name="Cai B."/>
        </authorList>
    </citation>
    <scope>NUCLEOTIDE SEQUENCE [LARGE SCALE GENOMIC DNA]</scope>
    <source>
        <strain evidence="2 3">ND6</strain>
    </source>
</reference>
<keyword evidence="1" id="KW-0472">Membrane</keyword>